<dbReference type="Pfam" id="PF00149">
    <property type="entry name" value="Metallophos"/>
    <property type="match status" value="1"/>
</dbReference>
<dbReference type="InterPro" id="IPR004843">
    <property type="entry name" value="Calcineurin-like_PHP"/>
</dbReference>
<evidence type="ECO:0000259" key="2">
    <source>
        <dbReference type="Pfam" id="PF00149"/>
    </source>
</evidence>
<dbReference type="InterPro" id="IPR041796">
    <property type="entry name" value="Mre11_N"/>
</dbReference>
<gene>
    <name evidence="3" type="ORF">NFX39_00605</name>
</gene>
<proteinExistence type="predicted"/>
<dbReference type="RefSeq" id="WP_252442034.1">
    <property type="nucleotide sequence ID" value="NZ_JAMWYK010000001.1"/>
</dbReference>
<keyword evidence="4" id="KW-1185">Reference proteome</keyword>
<dbReference type="PANTHER" id="PTHR30337:SF7">
    <property type="entry name" value="PHOSPHOESTERASE"/>
    <property type="match status" value="1"/>
</dbReference>
<dbReference type="Gene3D" id="3.60.21.10">
    <property type="match status" value="1"/>
</dbReference>
<evidence type="ECO:0000256" key="1">
    <source>
        <dbReference type="ARBA" id="ARBA00022801"/>
    </source>
</evidence>
<dbReference type="SUPFAM" id="SSF56300">
    <property type="entry name" value="Metallo-dependent phosphatases"/>
    <property type="match status" value="1"/>
</dbReference>
<dbReference type="PIRSF" id="PIRSF033091">
    <property type="entry name" value="Pesterase_YhaO"/>
    <property type="match status" value="1"/>
</dbReference>
<evidence type="ECO:0000313" key="4">
    <source>
        <dbReference type="Proteomes" id="UP001523234"/>
    </source>
</evidence>
<reference evidence="3 4" key="1">
    <citation type="submission" date="2022-06" db="EMBL/GenBank/DDBJ databases">
        <title>Fructobacillus taiwanensis sp. nov., isolated from the honeybee.</title>
        <authorList>
            <person name="Chen Y.-S."/>
            <person name="Wang L.-T."/>
            <person name="Lee Y.-S."/>
            <person name="Chang Y.-C."/>
            <person name="Wu H.-C."/>
            <person name="Liao C.-Y."/>
            <person name="Chen W.-H."/>
            <person name="Deng J.-N."/>
            <person name="Wang Y.-H."/>
        </authorList>
    </citation>
    <scope>NUCLEOTIDE SEQUENCE [LARGE SCALE GENOMIC DNA]</scope>
    <source>
        <strain evidence="3 4">W13</strain>
    </source>
</reference>
<accession>A0ABT0ZNM6</accession>
<comment type="caution">
    <text evidence="3">The sequence shown here is derived from an EMBL/GenBank/DDBJ whole genome shotgun (WGS) entry which is preliminary data.</text>
</comment>
<protein>
    <submittedName>
        <fullName evidence="3">Metallophosphoesterase</fullName>
    </submittedName>
</protein>
<dbReference type="InterPro" id="IPR050535">
    <property type="entry name" value="DNA_Repair-Maintenance_Comp"/>
</dbReference>
<dbReference type="InterPro" id="IPR014576">
    <property type="entry name" value="Pesterase_YhaO"/>
</dbReference>
<feature type="domain" description="Calcineurin-like phosphoesterase" evidence="2">
    <location>
        <begin position="3"/>
        <end position="200"/>
    </location>
</feature>
<dbReference type="CDD" id="cd00840">
    <property type="entry name" value="MPP_Mre11_N"/>
    <property type="match status" value="1"/>
</dbReference>
<dbReference type="EMBL" id="JAMWYK010000001">
    <property type="protein sequence ID" value="MCO0831596.1"/>
    <property type="molecule type" value="Genomic_DNA"/>
</dbReference>
<dbReference type="Proteomes" id="UP001523234">
    <property type="component" value="Unassembled WGS sequence"/>
</dbReference>
<evidence type="ECO:0000313" key="3">
    <source>
        <dbReference type="EMBL" id="MCO0831596.1"/>
    </source>
</evidence>
<dbReference type="InterPro" id="IPR029052">
    <property type="entry name" value="Metallo-depent_PP-like"/>
</dbReference>
<dbReference type="PANTHER" id="PTHR30337">
    <property type="entry name" value="COMPONENT OF ATP-DEPENDENT DSDNA EXONUCLEASE"/>
    <property type="match status" value="1"/>
</dbReference>
<sequence length="393" mass="43692">MVSFLHAGDVHLGNPFSGLSRQLNKKFEKAVLNATYDAFRAMVNSAIERRVDFVVFPGDLLHGSGNSAKIEATLSQAFLDLDEAGIQVLLSYGNHDYQAQNEQGRSWPENVHVFGNEVETVVLASRAGEKVAFTGFSYADRMEKTDRLSTYPMRAANVDYQIGLYHGSLGQAGRDQYAAFSLQDMLQKGYDYWALGHIHQREILHEKPFIAYSGNLQGLNRKELGQKGCYLVQTSDQGELTPTFLDFTQVLWDKVEYEDVPSFDALVSRLKNAGTDQPTLLSVAMTGEVGDDLHSADAKGQLLEQVQSLNFAHPVWPVNVSVVHEQKTEKPAFASMSFDEAVQDVLQEDDVLAALLTNQVPLELRQYFLSNEGKKAIKDRLTVLLEGGEGHED</sequence>
<organism evidence="3 4">
    <name type="scientific">Fructobacillus apis</name>
    <dbReference type="NCBI Taxonomy" id="2935017"/>
    <lineage>
        <taxon>Bacteria</taxon>
        <taxon>Bacillati</taxon>
        <taxon>Bacillota</taxon>
        <taxon>Bacilli</taxon>
        <taxon>Lactobacillales</taxon>
        <taxon>Lactobacillaceae</taxon>
        <taxon>Fructobacillus</taxon>
    </lineage>
</organism>
<name>A0ABT0ZNM6_9LACO</name>
<keyword evidence="1" id="KW-0378">Hydrolase</keyword>